<dbReference type="KEGG" id="hch:HCH_04658"/>
<protein>
    <submittedName>
        <fullName evidence="1">Uncharacterized protein</fullName>
    </submittedName>
</protein>
<evidence type="ECO:0000313" key="1">
    <source>
        <dbReference type="EMBL" id="ABC31357.1"/>
    </source>
</evidence>
<proteinExistence type="predicted"/>
<keyword evidence="2" id="KW-1185">Reference proteome</keyword>
<dbReference type="Proteomes" id="UP000000238">
    <property type="component" value="Chromosome"/>
</dbReference>
<gene>
    <name evidence="1" type="ordered locus">HCH_04658</name>
</gene>
<accession>Q2SDB7</accession>
<name>Q2SDB7_HAHCH</name>
<evidence type="ECO:0000313" key="2">
    <source>
        <dbReference type="Proteomes" id="UP000000238"/>
    </source>
</evidence>
<dbReference type="STRING" id="349521.HCH_04658"/>
<dbReference type="HOGENOM" id="CLU_3118437_0_0_6"/>
<reference evidence="1 2" key="1">
    <citation type="journal article" date="2005" name="Nucleic Acids Res.">
        <title>Genomic blueprint of Hahella chejuensis, a marine microbe producing an algicidal agent.</title>
        <authorList>
            <person name="Jeong H."/>
            <person name="Yim J.H."/>
            <person name="Lee C."/>
            <person name="Choi S.-H."/>
            <person name="Park Y.K."/>
            <person name="Yoon S.H."/>
            <person name="Hur C.-G."/>
            <person name="Kang H.-Y."/>
            <person name="Kim D."/>
            <person name="Lee H.H."/>
            <person name="Park K.H."/>
            <person name="Park S.-H."/>
            <person name="Park H.-S."/>
            <person name="Lee H.K."/>
            <person name="Oh T.K."/>
            <person name="Kim J.F."/>
        </authorList>
    </citation>
    <scope>NUCLEOTIDE SEQUENCE [LARGE SCALE GENOMIC DNA]</scope>
    <source>
        <strain evidence="1 2">KCTC 2396</strain>
    </source>
</reference>
<organism evidence="1 2">
    <name type="scientific">Hahella chejuensis (strain KCTC 2396)</name>
    <dbReference type="NCBI Taxonomy" id="349521"/>
    <lineage>
        <taxon>Bacteria</taxon>
        <taxon>Pseudomonadati</taxon>
        <taxon>Pseudomonadota</taxon>
        <taxon>Gammaproteobacteria</taxon>
        <taxon>Oceanospirillales</taxon>
        <taxon>Hahellaceae</taxon>
        <taxon>Hahella</taxon>
    </lineage>
</organism>
<dbReference type="AlphaFoldDB" id="Q2SDB7"/>
<sequence length="50" mass="5545">MQADDGELVFGLEVACNGRIKKLCNPFVIIHLYVDIGLLVLLFISNTPQL</sequence>
<dbReference type="EMBL" id="CP000155">
    <property type="protein sequence ID" value="ABC31357.1"/>
    <property type="molecule type" value="Genomic_DNA"/>
</dbReference>